<protein>
    <recommendedName>
        <fullName evidence="3">E3 ubiquitin-protein ligase E3D</fullName>
        <ecNumber evidence="2">2.3.2.26</ecNumber>
    </recommendedName>
    <alternativeName>
        <fullName evidence="6">HECT-type E3 ubiquitin transferase E3D</fullName>
    </alternativeName>
    <alternativeName>
        <fullName evidence="5">UbcH10-binding protein with a HECT-like domain</fullName>
    </alternativeName>
    <alternativeName>
        <fullName evidence="4">Ubiquitin-conjugating enzyme E2C-binding protein</fullName>
    </alternativeName>
</protein>
<dbReference type="Pfam" id="PF09814">
    <property type="entry name" value="HECT_2"/>
    <property type="match status" value="1"/>
</dbReference>
<name>A0A2I3S5B6_PANTR</name>
<dbReference type="EC" id="2.3.2.26" evidence="2"/>
<sequence>MAASAAETRVFLEVRGQLQSALLILGEPKEGGMPMNISIMPSSLQMKTPEGCTEIQLPAEVRLVPSSCRGLQFVVGDGLHLRLQAQAKLGTKLISMFNQSSQAQECCTFYCQSCGEVIIKDR</sequence>
<proteinExistence type="predicted"/>
<evidence type="ECO:0000313" key="9">
    <source>
        <dbReference type="Ensembl" id="ENSPTRP00000072185.1"/>
    </source>
</evidence>
<dbReference type="Proteomes" id="UP000002277">
    <property type="component" value="Chromosome 6"/>
</dbReference>
<gene>
    <name evidence="9 11" type="primary">UBE3D</name>
</gene>
<dbReference type="OMA" id="DCFTGDS"/>
<dbReference type="PANTHER" id="PTHR31531:SF2">
    <property type="entry name" value="E3 UBIQUITIN-PROTEIN LIGASE E3D"/>
    <property type="match status" value="1"/>
</dbReference>
<comment type="function">
    <text evidence="7">E3 ubiquitin-protein ligase which accepts ubiquitin from specific E2 ubiquitin-conjugating enzymes, and transfers it to substrates, generally promoting their degradation by the proteasome. Independently of its E3 ubiquitin-protein ligase activity, acts as an inhibitor of CPSF3 endonuclease activity by blocking CPSF3 active site.</text>
</comment>
<evidence type="ECO:0000313" key="10">
    <source>
        <dbReference type="Proteomes" id="UP000002277"/>
    </source>
</evidence>
<evidence type="ECO:0000256" key="7">
    <source>
        <dbReference type="ARBA" id="ARBA00053831"/>
    </source>
</evidence>
<dbReference type="VGNC" id="VGNC:3782">
    <property type="gene designation" value="UBE3D"/>
</dbReference>
<dbReference type="GO" id="GO:0061630">
    <property type="term" value="F:ubiquitin protein ligase activity"/>
    <property type="evidence" value="ECO:0007669"/>
    <property type="project" value="UniProtKB-EC"/>
</dbReference>
<dbReference type="AlphaFoldDB" id="A0A2I3S5B6"/>
<dbReference type="Bgee" id="ENSPTRG00000018377">
    <property type="expression patterns" value="Expressed in lymph node and 21 other cell types or tissues"/>
</dbReference>
<dbReference type="EMBL" id="AACZ04027276">
    <property type="status" value="NOT_ANNOTATED_CDS"/>
    <property type="molecule type" value="Genomic_DNA"/>
</dbReference>
<evidence type="ECO:0000256" key="2">
    <source>
        <dbReference type="ARBA" id="ARBA00012485"/>
    </source>
</evidence>
<reference evidence="9" key="2">
    <citation type="submission" date="2025-08" db="UniProtKB">
        <authorList>
            <consortium name="Ensembl"/>
        </authorList>
    </citation>
    <scope>IDENTIFICATION</scope>
</reference>
<reference evidence="9" key="3">
    <citation type="submission" date="2025-09" db="UniProtKB">
        <authorList>
            <consortium name="Ensembl"/>
        </authorList>
    </citation>
    <scope>IDENTIFICATION</scope>
</reference>
<dbReference type="PANTHER" id="PTHR31531">
    <property type="entry name" value="E3 UBIQUITIN-PROTEIN LIGASE E3D FAMILY MEMBER"/>
    <property type="match status" value="1"/>
</dbReference>
<evidence type="ECO:0000256" key="5">
    <source>
        <dbReference type="ARBA" id="ARBA00032234"/>
    </source>
</evidence>
<accession>A0A2I3S5B6</accession>
<organism evidence="9 10">
    <name type="scientific">Pan troglodytes</name>
    <name type="common">Chimpanzee</name>
    <dbReference type="NCBI Taxonomy" id="9598"/>
    <lineage>
        <taxon>Eukaryota</taxon>
        <taxon>Metazoa</taxon>
        <taxon>Chordata</taxon>
        <taxon>Craniata</taxon>
        <taxon>Vertebrata</taxon>
        <taxon>Euteleostomi</taxon>
        <taxon>Mammalia</taxon>
        <taxon>Eutheria</taxon>
        <taxon>Euarchontoglires</taxon>
        <taxon>Primates</taxon>
        <taxon>Haplorrhini</taxon>
        <taxon>Catarrhini</taxon>
        <taxon>Hominidae</taxon>
        <taxon>Pan</taxon>
    </lineage>
</organism>
<evidence type="ECO:0000256" key="3">
    <source>
        <dbReference type="ARBA" id="ARBA00013646"/>
    </source>
</evidence>
<accession>A0A2J8PVM1</accession>
<keyword evidence="10" id="KW-1185">Reference proteome</keyword>
<dbReference type="GeneTree" id="ENSGT00390000003986"/>
<dbReference type="Ensembl" id="ENSPTRT00000091266.1">
    <property type="protein sequence ID" value="ENSPTRP00000072185.1"/>
    <property type="gene ID" value="ENSPTRG00000018377.6"/>
</dbReference>
<evidence type="ECO:0000256" key="6">
    <source>
        <dbReference type="ARBA" id="ARBA00032298"/>
    </source>
</evidence>
<evidence type="ECO:0000256" key="1">
    <source>
        <dbReference type="ARBA" id="ARBA00000885"/>
    </source>
</evidence>
<reference evidence="9 10" key="1">
    <citation type="journal article" date="2005" name="Nature">
        <title>Initial sequence of the chimpanzee genome and comparison with the human genome.</title>
        <authorList>
            <consortium name="Chimpanzee sequencing and analysis consortium"/>
        </authorList>
    </citation>
    <scope>NUCLEOTIDE SEQUENCE [LARGE SCALE GENOMIC DNA]</scope>
</reference>
<comment type="subunit">
    <text evidence="8">Interacts with UBE2C/UbcH10 (E2 ubiquitin-conjugating enzyme). In vitro, interacts with cyclin-B.</text>
</comment>
<comment type="catalytic activity">
    <reaction evidence="1">
        <text>S-ubiquitinyl-[E2 ubiquitin-conjugating enzyme]-L-cysteine + [acceptor protein]-L-lysine = [E2 ubiquitin-conjugating enzyme]-L-cysteine + N(6)-ubiquitinyl-[acceptor protein]-L-lysine.</text>
        <dbReference type="EC" id="2.3.2.26"/>
    </reaction>
</comment>
<evidence type="ECO:0000256" key="8">
    <source>
        <dbReference type="ARBA" id="ARBA00064185"/>
    </source>
</evidence>
<dbReference type="InterPro" id="IPR019193">
    <property type="entry name" value="UBQ-conj_enz_E2-bd_prot"/>
</dbReference>
<evidence type="ECO:0000313" key="11">
    <source>
        <dbReference type="VGNC" id="VGNC:3782"/>
    </source>
</evidence>
<evidence type="ECO:0000256" key="4">
    <source>
        <dbReference type="ARBA" id="ARBA00029737"/>
    </source>
</evidence>